<dbReference type="Gene3D" id="3.40.50.150">
    <property type="entry name" value="Vaccinia Virus protein VP39"/>
    <property type="match status" value="1"/>
</dbReference>
<dbReference type="InterPro" id="IPR029063">
    <property type="entry name" value="SAM-dependent_MTases_sf"/>
</dbReference>
<evidence type="ECO:0000256" key="1">
    <source>
        <dbReference type="ARBA" id="ARBA00009059"/>
    </source>
</evidence>
<dbReference type="GO" id="GO:0005737">
    <property type="term" value="C:cytoplasm"/>
    <property type="evidence" value="ECO:0007669"/>
    <property type="project" value="TreeGrafter"/>
</dbReference>
<evidence type="ECO:0000256" key="10">
    <source>
        <dbReference type="ARBA" id="ARBA00048167"/>
    </source>
</evidence>
<evidence type="ECO:0000256" key="5">
    <source>
        <dbReference type="ARBA" id="ARBA00039112"/>
    </source>
</evidence>
<dbReference type="CDD" id="cd02440">
    <property type="entry name" value="AdoMet_MTases"/>
    <property type="match status" value="1"/>
</dbReference>
<dbReference type="PANTHER" id="PTHR12753:SF0">
    <property type="entry name" value="ALPHA N-TERMINAL PROTEIN METHYLTRANSFERASE 1"/>
    <property type="match status" value="1"/>
</dbReference>
<dbReference type="EMBL" id="QZAN01000072">
    <property type="protein sequence ID" value="THW59736.1"/>
    <property type="molecule type" value="Genomic_DNA"/>
</dbReference>
<feature type="binding site" evidence="11">
    <location>
        <position position="87"/>
    </location>
    <ligand>
        <name>S-adenosyl-L-methionine</name>
        <dbReference type="ChEBI" id="CHEBI:59789"/>
    </ligand>
</feature>
<reference evidence="13 14" key="1">
    <citation type="submission" date="2018-10" db="EMBL/GenBank/DDBJ databases">
        <title>Fifty Aureobasidium pullulans genomes reveal a recombining polyextremotolerant generalist.</title>
        <authorList>
            <person name="Gostincar C."/>
            <person name="Turk M."/>
            <person name="Zajc J."/>
            <person name="Gunde-Cimerman N."/>
        </authorList>
    </citation>
    <scope>NUCLEOTIDE SEQUENCE [LARGE SCALE GENOMIC DNA]</scope>
    <source>
        <strain evidence="13 14">EXF-10751</strain>
    </source>
</reference>
<dbReference type="GO" id="GO:0032259">
    <property type="term" value="P:methylation"/>
    <property type="evidence" value="ECO:0007669"/>
    <property type="project" value="UniProtKB-KW"/>
</dbReference>
<feature type="binding site" evidence="11">
    <location>
        <position position="92"/>
    </location>
    <ligand>
        <name>S-adenosyl-L-methionine</name>
        <dbReference type="ChEBI" id="CHEBI:59789"/>
    </ligand>
</feature>
<comment type="similarity">
    <text evidence="1">Belongs to the methyltransferase superfamily. NTM1 family.</text>
</comment>
<keyword evidence="2" id="KW-0489">Methyltransferase</keyword>
<evidence type="ECO:0000256" key="11">
    <source>
        <dbReference type="PIRSR" id="PIRSR016958-1"/>
    </source>
</evidence>
<gene>
    <name evidence="13" type="ORF">D6D20_06304</name>
</gene>
<dbReference type="InterPro" id="IPR008576">
    <property type="entry name" value="MeTrfase_NTM1"/>
</dbReference>
<feature type="binding site" evidence="11">
    <location>
        <position position="156"/>
    </location>
    <ligand>
        <name>S-adenosyl-L-methionine</name>
        <dbReference type="ChEBI" id="CHEBI:59789"/>
    </ligand>
</feature>
<dbReference type="EC" id="2.1.1.244" evidence="5"/>
<comment type="caution">
    <text evidence="13">The sequence shown here is derived from an EMBL/GenBank/DDBJ whole genome shotgun (WGS) entry which is preliminary data.</text>
</comment>
<evidence type="ECO:0000256" key="12">
    <source>
        <dbReference type="SAM" id="MobiDB-lite"/>
    </source>
</evidence>
<evidence type="ECO:0000313" key="13">
    <source>
        <dbReference type="EMBL" id="THW59736.1"/>
    </source>
</evidence>
<comment type="catalytic activity">
    <reaction evidence="9">
        <text>N-terminal L-prolyl-L-prolyl-L-lysyl-[protein] + 2 S-adenosyl-L-methionine = N-terminal N,N-dimethyl-L-prolyl-L-prolyl-L-lysyl-[protein] + 2 S-adenosyl-L-homocysteine + 2 H(+)</text>
        <dbReference type="Rhea" id="RHEA:54736"/>
        <dbReference type="Rhea" id="RHEA-COMP:13787"/>
        <dbReference type="Rhea" id="RHEA-COMP:13974"/>
        <dbReference type="ChEBI" id="CHEBI:15378"/>
        <dbReference type="ChEBI" id="CHEBI:57856"/>
        <dbReference type="ChEBI" id="CHEBI:59789"/>
        <dbReference type="ChEBI" id="CHEBI:138059"/>
        <dbReference type="ChEBI" id="CHEBI:138318"/>
        <dbReference type="EC" id="2.1.1.244"/>
    </reaction>
</comment>
<keyword evidence="4 11" id="KW-0949">S-adenosyl-L-methionine</keyword>
<feature type="region of interest" description="Disordered" evidence="12">
    <location>
        <begin position="1"/>
        <end position="23"/>
    </location>
</feature>
<dbReference type="GO" id="GO:0071885">
    <property type="term" value="F:N-terminal protein N-methyltransferase activity"/>
    <property type="evidence" value="ECO:0007669"/>
    <property type="project" value="UniProtKB-EC"/>
</dbReference>
<accession>A0A4S8Z3X2</accession>
<dbReference type="Pfam" id="PF05891">
    <property type="entry name" value="Methyltransf_PK"/>
    <property type="match status" value="1"/>
</dbReference>
<feature type="compositionally biased region" description="Polar residues" evidence="12">
    <location>
        <begin position="9"/>
        <end position="19"/>
    </location>
</feature>
<dbReference type="Proteomes" id="UP000310421">
    <property type="component" value="Unassembled WGS sequence"/>
</dbReference>
<evidence type="ECO:0000256" key="9">
    <source>
        <dbReference type="ARBA" id="ARBA00047885"/>
    </source>
</evidence>
<dbReference type="SUPFAM" id="SSF53335">
    <property type="entry name" value="S-adenosyl-L-methionine-dependent methyltransferases"/>
    <property type="match status" value="1"/>
</dbReference>
<evidence type="ECO:0000256" key="8">
    <source>
        <dbReference type="ARBA" id="ARBA00047306"/>
    </source>
</evidence>
<dbReference type="PIRSF" id="PIRSF016958">
    <property type="entry name" value="DUF858_MeTrfase_lik"/>
    <property type="match status" value="1"/>
</dbReference>
<name>A0A4S8Z3X2_AURPU</name>
<evidence type="ECO:0000256" key="3">
    <source>
        <dbReference type="ARBA" id="ARBA00022679"/>
    </source>
</evidence>
<comment type="catalytic activity">
    <reaction evidence="8">
        <text>N-terminal L-seryl-L-prolyl-L-lysyl-[protein] + 3 S-adenosyl-L-methionine = N-terminal N,N,N-trimethyl-L-seryl-L-prolyl-L-lysyl-[protein] + 3 S-adenosyl-L-homocysteine + 3 H(+)</text>
        <dbReference type="Rhea" id="RHEA:54724"/>
        <dbReference type="Rhea" id="RHEA-COMP:13789"/>
        <dbReference type="Rhea" id="RHEA-COMP:13973"/>
        <dbReference type="ChEBI" id="CHEBI:15378"/>
        <dbReference type="ChEBI" id="CHEBI:57856"/>
        <dbReference type="ChEBI" id="CHEBI:59789"/>
        <dbReference type="ChEBI" id="CHEBI:138061"/>
        <dbReference type="ChEBI" id="CHEBI:138317"/>
        <dbReference type="EC" id="2.1.1.244"/>
    </reaction>
</comment>
<organism evidence="13 14">
    <name type="scientific">Aureobasidium pullulans</name>
    <name type="common">Black yeast</name>
    <name type="synonym">Pullularia pullulans</name>
    <dbReference type="NCBI Taxonomy" id="5580"/>
    <lineage>
        <taxon>Eukaryota</taxon>
        <taxon>Fungi</taxon>
        <taxon>Dikarya</taxon>
        <taxon>Ascomycota</taxon>
        <taxon>Pezizomycotina</taxon>
        <taxon>Dothideomycetes</taxon>
        <taxon>Dothideomycetidae</taxon>
        <taxon>Dothideales</taxon>
        <taxon>Saccotheciaceae</taxon>
        <taxon>Aureobasidium</taxon>
    </lineage>
</organism>
<keyword evidence="3" id="KW-0808">Transferase</keyword>
<evidence type="ECO:0000313" key="14">
    <source>
        <dbReference type="Proteomes" id="UP000310421"/>
    </source>
</evidence>
<sequence length="250" mass="27814">MFSHRRHNTATMSSNTSAQAAPDSHIDTTAAISYWNSCDPSVTGMLGGFPQVSRIDLQQSTTFLAKLRRTSKSHPTSTPLSRIVDCGAGIGRITLGLLSKVSSITDIVEPVQKFTNQISEGHEFKELREAGKIGEIYNVGLEAWEPEHTYDVIWIQWCLGQCTDSQVNALFTRLQKHLSPGGWIVLKENLSNNHLGEDVYDETDSSVTRTDEKFRALFKEAGLKIVSTELQRGFPKDLYPVRIYAAQPEA</sequence>
<evidence type="ECO:0000256" key="4">
    <source>
        <dbReference type="ARBA" id="ARBA00022691"/>
    </source>
</evidence>
<evidence type="ECO:0000256" key="7">
    <source>
        <dbReference type="ARBA" id="ARBA00043129"/>
    </source>
</evidence>
<proteinExistence type="inferred from homology"/>
<evidence type="ECO:0000256" key="6">
    <source>
        <dbReference type="ARBA" id="ARBA00039449"/>
    </source>
</evidence>
<protein>
    <recommendedName>
        <fullName evidence="6">Alpha N-terminal protein methyltransferase 1</fullName>
        <ecNumber evidence="5">2.1.1.244</ecNumber>
    </recommendedName>
    <alternativeName>
        <fullName evidence="7">X-Pro-Lys N-terminal protein methyltransferase 1</fullName>
    </alternativeName>
</protein>
<dbReference type="PANTHER" id="PTHR12753">
    <property type="entry name" value="AD-003 - RELATED"/>
    <property type="match status" value="1"/>
</dbReference>
<dbReference type="AlphaFoldDB" id="A0A4S8Z3X2"/>
<evidence type="ECO:0000256" key="2">
    <source>
        <dbReference type="ARBA" id="ARBA00022603"/>
    </source>
</evidence>
<comment type="catalytic activity">
    <reaction evidence="10">
        <text>N-terminal L-alanyl-L-prolyl-L-lysyl-[protein] + 3 S-adenosyl-L-methionine = N-terminal N,N,N-trimethyl-L-alanyl-L-prolyl-L-lysyl-[protein] + 3 S-adenosyl-L-homocysteine + 3 H(+)</text>
        <dbReference type="Rhea" id="RHEA:54712"/>
        <dbReference type="Rhea" id="RHEA-COMP:13785"/>
        <dbReference type="Rhea" id="RHEA-COMP:13971"/>
        <dbReference type="ChEBI" id="CHEBI:15378"/>
        <dbReference type="ChEBI" id="CHEBI:57856"/>
        <dbReference type="ChEBI" id="CHEBI:59789"/>
        <dbReference type="ChEBI" id="CHEBI:138057"/>
        <dbReference type="ChEBI" id="CHEBI:138315"/>
        <dbReference type="EC" id="2.1.1.244"/>
    </reaction>
</comment>